<feature type="transmembrane region" description="Helical" evidence="1">
    <location>
        <begin position="39"/>
        <end position="58"/>
    </location>
</feature>
<accession>A0AAE0S356</accession>
<keyword evidence="1" id="KW-0472">Membrane</keyword>
<keyword evidence="1" id="KW-1133">Transmembrane helix</keyword>
<dbReference type="EMBL" id="JAEAOA010000376">
    <property type="protein sequence ID" value="KAK3584471.1"/>
    <property type="molecule type" value="Genomic_DNA"/>
</dbReference>
<keyword evidence="1" id="KW-0812">Transmembrane</keyword>
<organism evidence="2 3">
    <name type="scientific">Potamilus streckersoni</name>
    <dbReference type="NCBI Taxonomy" id="2493646"/>
    <lineage>
        <taxon>Eukaryota</taxon>
        <taxon>Metazoa</taxon>
        <taxon>Spiralia</taxon>
        <taxon>Lophotrochozoa</taxon>
        <taxon>Mollusca</taxon>
        <taxon>Bivalvia</taxon>
        <taxon>Autobranchia</taxon>
        <taxon>Heteroconchia</taxon>
        <taxon>Palaeoheterodonta</taxon>
        <taxon>Unionida</taxon>
        <taxon>Unionoidea</taxon>
        <taxon>Unionidae</taxon>
        <taxon>Ambleminae</taxon>
        <taxon>Lampsilini</taxon>
        <taxon>Potamilus</taxon>
    </lineage>
</organism>
<dbReference type="Proteomes" id="UP001195483">
    <property type="component" value="Unassembled WGS sequence"/>
</dbReference>
<reference evidence="2" key="3">
    <citation type="submission" date="2023-05" db="EMBL/GenBank/DDBJ databases">
        <authorList>
            <person name="Smith C.H."/>
        </authorList>
    </citation>
    <scope>NUCLEOTIDE SEQUENCE</scope>
    <source>
        <strain evidence="2">CHS0354</strain>
        <tissue evidence="2">Mantle</tissue>
    </source>
</reference>
<reference evidence="2" key="1">
    <citation type="journal article" date="2021" name="Genome Biol. Evol.">
        <title>A High-Quality Reference Genome for a Parasitic Bivalve with Doubly Uniparental Inheritance (Bivalvia: Unionida).</title>
        <authorList>
            <person name="Smith C.H."/>
        </authorList>
    </citation>
    <scope>NUCLEOTIDE SEQUENCE</scope>
    <source>
        <strain evidence="2">CHS0354</strain>
    </source>
</reference>
<comment type="caution">
    <text evidence="2">The sequence shown here is derived from an EMBL/GenBank/DDBJ whole genome shotgun (WGS) entry which is preliminary data.</text>
</comment>
<evidence type="ECO:0000256" key="1">
    <source>
        <dbReference type="SAM" id="Phobius"/>
    </source>
</evidence>
<gene>
    <name evidence="2" type="ORF">CHS0354_005274</name>
</gene>
<evidence type="ECO:0000313" key="3">
    <source>
        <dbReference type="Proteomes" id="UP001195483"/>
    </source>
</evidence>
<proteinExistence type="predicted"/>
<reference evidence="2" key="2">
    <citation type="journal article" date="2021" name="Genome Biol. Evol.">
        <title>Developing a high-quality reference genome for a parasitic bivalve with doubly uniparental inheritance (Bivalvia: Unionida).</title>
        <authorList>
            <person name="Smith C.H."/>
        </authorList>
    </citation>
    <scope>NUCLEOTIDE SEQUENCE</scope>
    <source>
        <strain evidence="2">CHS0354</strain>
        <tissue evidence="2">Mantle</tissue>
    </source>
</reference>
<evidence type="ECO:0000313" key="2">
    <source>
        <dbReference type="EMBL" id="KAK3584471.1"/>
    </source>
</evidence>
<keyword evidence="3" id="KW-1185">Reference proteome</keyword>
<dbReference type="AlphaFoldDB" id="A0AAE0S356"/>
<name>A0AAE0S356_9BIVA</name>
<sequence length="74" mass="8615">MENERHFWDRFVAKYLHPLEKDVQAENEMAQKLVELRNNIALGMVIVNLLWIAINSIFQIGEAAVVELQYKVSS</sequence>
<protein>
    <submittedName>
        <fullName evidence="2">Uncharacterized protein</fullName>
    </submittedName>
</protein>